<keyword evidence="1" id="KW-1133">Transmembrane helix</keyword>
<dbReference type="EMBL" id="RIBZ01000117">
    <property type="protein sequence ID" value="RNG30971.1"/>
    <property type="molecule type" value="Genomic_DNA"/>
</dbReference>
<keyword evidence="1" id="KW-0472">Membrane</keyword>
<feature type="transmembrane region" description="Helical" evidence="1">
    <location>
        <begin position="67"/>
        <end position="89"/>
    </location>
</feature>
<evidence type="ECO:0000313" key="2">
    <source>
        <dbReference type="EMBL" id="RNG30971.1"/>
    </source>
</evidence>
<evidence type="ECO:0000256" key="1">
    <source>
        <dbReference type="SAM" id="Phobius"/>
    </source>
</evidence>
<keyword evidence="1" id="KW-0812">Transmembrane</keyword>
<name>A0A3M8WQE1_9ACTN</name>
<dbReference type="AlphaFoldDB" id="A0A3M8WQE1"/>
<accession>A0A3M8WQE1</accession>
<sequence length="122" mass="13229">MIPVVILAIVVEARHQHQVRIDGSISQTLWYDIDLYFQTFNLVVLTFLEVAALITARGHGAPAWIRWFAGLPGAVVVGILLLVMGQIYIASLTDSYDGKLKHPNAVKSAHEALAALATAVVP</sequence>
<dbReference type="Proteomes" id="UP000275401">
    <property type="component" value="Unassembled WGS sequence"/>
</dbReference>
<feature type="transmembrane region" description="Helical" evidence="1">
    <location>
        <begin position="35"/>
        <end position="55"/>
    </location>
</feature>
<proteinExistence type="predicted"/>
<reference evidence="2 3" key="1">
    <citation type="submission" date="2018-11" db="EMBL/GenBank/DDBJ databases">
        <title>The Potential of Streptomyces as Biocontrol Agents against the Tomato grey mould, Botrytis cinerea (Gray mold) Frontiers in Microbiology.</title>
        <authorList>
            <person name="Li D."/>
        </authorList>
    </citation>
    <scope>NUCLEOTIDE SEQUENCE [LARGE SCALE GENOMIC DNA]</scope>
    <source>
        <strain evidence="2 3">NEAU-LD23</strain>
    </source>
</reference>
<comment type="caution">
    <text evidence="2">The sequence shown here is derived from an EMBL/GenBank/DDBJ whole genome shotgun (WGS) entry which is preliminary data.</text>
</comment>
<evidence type="ECO:0000313" key="3">
    <source>
        <dbReference type="Proteomes" id="UP000275401"/>
    </source>
</evidence>
<organism evidence="2 3">
    <name type="scientific">Streptomyces botrytidirepellens</name>
    <dbReference type="NCBI Taxonomy" id="2486417"/>
    <lineage>
        <taxon>Bacteria</taxon>
        <taxon>Bacillati</taxon>
        <taxon>Actinomycetota</taxon>
        <taxon>Actinomycetes</taxon>
        <taxon>Kitasatosporales</taxon>
        <taxon>Streptomycetaceae</taxon>
        <taxon>Streptomyces</taxon>
    </lineage>
</organism>
<gene>
    <name evidence="2" type="ORF">EEJ42_09215</name>
</gene>
<protein>
    <submittedName>
        <fullName evidence="2">Uncharacterized protein</fullName>
    </submittedName>
</protein>
<keyword evidence="3" id="KW-1185">Reference proteome</keyword>